<evidence type="ECO:0000256" key="7">
    <source>
        <dbReference type="ARBA" id="ARBA00023136"/>
    </source>
</evidence>
<evidence type="ECO:0000256" key="5">
    <source>
        <dbReference type="ARBA" id="ARBA00022989"/>
    </source>
</evidence>
<feature type="domain" description="Smr" evidence="9">
    <location>
        <begin position="545"/>
        <end position="646"/>
    </location>
</feature>
<sequence>MASSFDRWEKDPFFSAAEEVQESADRMESTYRTWIHAKKDASSLWNSEELRRDLRIALGTTKWQLDEFQRAVRLSYNKTFIEDARDRHREFIIAIEDQISKIEHSLKESALLEGKTSSAWVRLDEGECNELALFLSGPSAFGDAATVKNHNIDDENQQRMVKELTADCLKSSNHSVEWDSLDARDEKSHGHRRTASASADIGGWKIAIAGVSCQANSSNGQPLRKVPSLSGFLSSMDCASKFKLPKSGGRKWKALDSNKESDTARLFSSQLTRGMCSYYEKSKSCLDGCDECYDKQLYGWYGVIQRQLQRSHYQMQYSRPVQVVVWAVLLLCLIDFPPITKNGNCNKLTLVSDSGLVKVLEEKDLDFAFKHLKELHSWTDESLIEDIMASVNNDIDKATTLLEEMISTSNSMEKGEATDLPNCDDFRCNHKQLKDVHTACGHRLSEAAAAHKKPILGQLRSLTVKPEWEEQDVYSSRRRNVLRMMRSAAWHSRAATNAFLRGDHFSAHQHSSKARKEWLDAERLNAKAAKEILSIRNSENDPWTLDLHGLHAAEAIKALQTHLNKIETLLKNQPVSHGPFISIDVENLDKQQTGFRQRTASLQVITGVGNHSRGQAVLPTAVRSFLSENRYDFDEARPGVISVRPKFRHR</sequence>
<protein>
    <recommendedName>
        <fullName evidence="9">Smr domain-containing protein</fullName>
    </recommendedName>
</protein>
<gene>
    <name evidence="10" type="ORF">GH714_011727</name>
</gene>
<keyword evidence="5" id="KW-1133">Transmembrane helix</keyword>
<dbReference type="AlphaFoldDB" id="A0A6A6NGR5"/>
<dbReference type="InterPro" id="IPR036063">
    <property type="entry name" value="Smr_dom_sf"/>
</dbReference>
<keyword evidence="3" id="KW-0812">Transmembrane</keyword>
<dbReference type="PANTHER" id="PTHR47812:SF2">
    <property type="entry name" value="SMR (SMALL MUTS RELATED) DOMAIN-CONTAINING PROTEIN"/>
    <property type="match status" value="1"/>
</dbReference>
<evidence type="ECO:0000256" key="4">
    <source>
        <dbReference type="ARBA" id="ARBA00022927"/>
    </source>
</evidence>
<evidence type="ECO:0000256" key="1">
    <source>
        <dbReference type="ARBA" id="ARBA00009063"/>
    </source>
</evidence>
<reference evidence="10 11" key="1">
    <citation type="journal article" date="2020" name="Mol. Plant">
        <title>The Chromosome-Based Rubber Tree Genome Provides New Insights into Spurge Genome Evolution and Rubber Biosynthesis.</title>
        <authorList>
            <person name="Liu J."/>
            <person name="Shi C."/>
            <person name="Shi C.C."/>
            <person name="Li W."/>
            <person name="Zhang Q.J."/>
            <person name="Zhang Y."/>
            <person name="Li K."/>
            <person name="Lu H.F."/>
            <person name="Shi C."/>
            <person name="Zhu S.T."/>
            <person name="Xiao Z.Y."/>
            <person name="Nan H."/>
            <person name="Yue Y."/>
            <person name="Zhu X.G."/>
            <person name="Wu Y."/>
            <person name="Hong X.N."/>
            <person name="Fan G.Y."/>
            <person name="Tong Y."/>
            <person name="Zhang D."/>
            <person name="Mao C.L."/>
            <person name="Liu Y.L."/>
            <person name="Hao S.J."/>
            <person name="Liu W.Q."/>
            <person name="Lv M.Q."/>
            <person name="Zhang H.B."/>
            <person name="Liu Y."/>
            <person name="Hu-Tang G.R."/>
            <person name="Wang J.P."/>
            <person name="Wang J.H."/>
            <person name="Sun Y.H."/>
            <person name="Ni S.B."/>
            <person name="Chen W.B."/>
            <person name="Zhang X.C."/>
            <person name="Jiao Y.N."/>
            <person name="Eichler E.E."/>
            <person name="Li G.H."/>
            <person name="Liu X."/>
            <person name="Gao L.Z."/>
        </authorList>
    </citation>
    <scope>NUCLEOTIDE SEQUENCE [LARGE SCALE GENOMIC DNA]</scope>
    <source>
        <strain evidence="11">cv. GT1</strain>
        <tissue evidence="10">Leaf</tissue>
    </source>
</reference>
<keyword evidence="7" id="KW-0472">Membrane</keyword>
<dbReference type="GO" id="GO:0048193">
    <property type="term" value="P:Golgi vesicle transport"/>
    <property type="evidence" value="ECO:0007669"/>
    <property type="project" value="InterPro"/>
</dbReference>
<dbReference type="FunFam" id="1.20.58.90:FF:000004">
    <property type="entry name" value="Syntaxin 10"/>
    <property type="match status" value="1"/>
</dbReference>
<dbReference type="Gene3D" id="3.30.1370.110">
    <property type="match status" value="1"/>
</dbReference>
<dbReference type="Pfam" id="PF08590">
    <property type="entry name" value="DUF1771"/>
    <property type="match status" value="1"/>
</dbReference>
<evidence type="ECO:0000256" key="8">
    <source>
        <dbReference type="ARBA" id="ARBA00037801"/>
    </source>
</evidence>
<dbReference type="InterPro" id="IPR015260">
    <property type="entry name" value="Syntaxin-6/10/61_N"/>
</dbReference>
<dbReference type="GO" id="GO:0016020">
    <property type="term" value="C:membrane"/>
    <property type="evidence" value="ECO:0007669"/>
    <property type="project" value="InterPro"/>
</dbReference>
<evidence type="ECO:0000256" key="6">
    <source>
        <dbReference type="ARBA" id="ARBA00023034"/>
    </source>
</evidence>
<dbReference type="SUPFAM" id="SSF47661">
    <property type="entry name" value="t-snare proteins"/>
    <property type="match status" value="1"/>
</dbReference>
<dbReference type="EMBL" id="JAAGAX010000001">
    <property type="protein sequence ID" value="KAF2324290.1"/>
    <property type="molecule type" value="Genomic_DNA"/>
</dbReference>
<dbReference type="Proteomes" id="UP000467840">
    <property type="component" value="Chromosome 5"/>
</dbReference>
<keyword evidence="6" id="KW-0333">Golgi apparatus</keyword>
<dbReference type="SMART" id="SM00463">
    <property type="entry name" value="SMR"/>
    <property type="match status" value="1"/>
</dbReference>
<dbReference type="Pfam" id="PF09177">
    <property type="entry name" value="STX6_10_61_N"/>
    <property type="match status" value="1"/>
</dbReference>
<dbReference type="PROSITE" id="PS50828">
    <property type="entry name" value="SMR"/>
    <property type="match status" value="1"/>
</dbReference>
<evidence type="ECO:0000256" key="3">
    <source>
        <dbReference type="ARBA" id="ARBA00022692"/>
    </source>
</evidence>
<accession>A0A6A6NGR5</accession>
<evidence type="ECO:0000313" key="11">
    <source>
        <dbReference type="Proteomes" id="UP000467840"/>
    </source>
</evidence>
<evidence type="ECO:0000259" key="9">
    <source>
        <dbReference type="PROSITE" id="PS50828"/>
    </source>
</evidence>
<name>A0A6A6NGR5_HEVBR</name>
<keyword evidence="4" id="KW-0653">Protein transport</keyword>
<proteinExistence type="inferred from homology"/>
<dbReference type="Gene3D" id="1.20.58.90">
    <property type="match status" value="1"/>
</dbReference>
<evidence type="ECO:0000313" key="10">
    <source>
        <dbReference type="EMBL" id="KAF2324290.1"/>
    </source>
</evidence>
<dbReference type="SMART" id="SM01162">
    <property type="entry name" value="DUF1771"/>
    <property type="match status" value="1"/>
</dbReference>
<dbReference type="InterPro" id="IPR013899">
    <property type="entry name" value="DUF1771"/>
</dbReference>
<dbReference type="GO" id="GO:0005794">
    <property type="term" value="C:Golgi apparatus"/>
    <property type="evidence" value="ECO:0007669"/>
    <property type="project" value="UniProtKB-SubCell"/>
</dbReference>
<dbReference type="InterPro" id="IPR010989">
    <property type="entry name" value="SNARE"/>
</dbReference>
<dbReference type="GO" id="GO:0015031">
    <property type="term" value="P:protein transport"/>
    <property type="evidence" value="ECO:0007669"/>
    <property type="project" value="UniProtKB-KW"/>
</dbReference>
<keyword evidence="11" id="KW-1185">Reference proteome</keyword>
<evidence type="ECO:0000256" key="2">
    <source>
        <dbReference type="ARBA" id="ARBA00022448"/>
    </source>
</evidence>
<comment type="similarity">
    <text evidence="1">Belongs to the syntaxin family.</text>
</comment>
<organism evidence="10 11">
    <name type="scientific">Hevea brasiliensis</name>
    <name type="common">Para rubber tree</name>
    <name type="synonym">Siphonia brasiliensis</name>
    <dbReference type="NCBI Taxonomy" id="3981"/>
    <lineage>
        <taxon>Eukaryota</taxon>
        <taxon>Viridiplantae</taxon>
        <taxon>Streptophyta</taxon>
        <taxon>Embryophyta</taxon>
        <taxon>Tracheophyta</taxon>
        <taxon>Spermatophyta</taxon>
        <taxon>Magnoliopsida</taxon>
        <taxon>eudicotyledons</taxon>
        <taxon>Gunneridae</taxon>
        <taxon>Pentapetalae</taxon>
        <taxon>rosids</taxon>
        <taxon>fabids</taxon>
        <taxon>Malpighiales</taxon>
        <taxon>Euphorbiaceae</taxon>
        <taxon>Crotonoideae</taxon>
        <taxon>Micrandreae</taxon>
        <taxon>Hevea</taxon>
    </lineage>
</organism>
<keyword evidence="2" id="KW-0813">Transport</keyword>
<comment type="subcellular location">
    <subcellularLocation>
        <location evidence="8">Golgi apparatus</location>
        <location evidence="8">trans-Golgi network membrane</location>
        <topology evidence="8">Single-pass type IV membrane protein</topology>
    </subcellularLocation>
</comment>
<dbReference type="PANTHER" id="PTHR47812">
    <property type="entry name" value="SMR (SMALL MUTS RELATED) DOMAIN-CONTAINING PROTEIN"/>
    <property type="match status" value="1"/>
</dbReference>
<dbReference type="InterPro" id="IPR002625">
    <property type="entry name" value="Smr_dom"/>
</dbReference>
<dbReference type="SUPFAM" id="SSF160443">
    <property type="entry name" value="SMR domain-like"/>
    <property type="match status" value="1"/>
</dbReference>
<comment type="caution">
    <text evidence="10">The sequence shown here is derived from an EMBL/GenBank/DDBJ whole genome shotgun (WGS) entry which is preliminary data.</text>
</comment>
<dbReference type="CDD" id="cd21442">
    <property type="entry name" value="SNARE_NTD_STX6-like"/>
    <property type="match status" value="1"/>
</dbReference>